<sequence>MSTSVNNEDNLTSDAIHNRNCYVYFLQLKPVIQFLTKLPPEFARLYAVMGF</sequence>
<organism evidence="1 2">
    <name type="scientific">Legionella tucsonensis</name>
    <dbReference type="NCBI Taxonomy" id="40335"/>
    <lineage>
        <taxon>Bacteria</taxon>
        <taxon>Pseudomonadati</taxon>
        <taxon>Pseudomonadota</taxon>
        <taxon>Gammaproteobacteria</taxon>
        <taxon>Legionellales</taxon>
        <taxon>Legionellaceae</taxon>
        <taxon>Legionella</taxon>
    </lineage>
</organism>
<comment type="caution">
    <text evidence="1">The sequence shown here is derived from an EMBL/GenBank/DDBJ whole genome shotgun (WGS) entry which is preliminary data.</text>
</comment>
<protein>
    <submittedName>
        <fullName evidence="1">Uncharacterized protein</fullName>
    </submittedName>
</protein>
<accession>A0A0W0ZVT8</accession>
<proteinExistence type="predicted"/>
<reference evidence="1 2" key="1">
    <citation type="submission" date="2015-11" db="EMBL/GenBank/DDBJ databases">
        <title>Genomic analysis of 38 Legionella species identifies large and diverse effector repertoires.</title>
        <authorList>
            <person name="Burstein D."/>
            <person name="Amaro F."/>
            <person name="Zusman T."/>
            <person name="Lifshitz Z."/>
            <person name="Cohen O."/>
            <person name="Gilbert J.A."/>
            <person name="Pupko T."/>
            <person name="Shuman H.A."/>
            <person name="Segal G."/>
        </authorList>
    </citation>
    <scope>NUCLEOTIDE SEQUENCE [LARGE SCALE GENOMIC DNA]</scope>
    <source>
        <strain evidence="1 2">ATCC 49180</strain>
    </source>
</reference>
<dbReference type="Proteomes" id="UP000054693">
    <property type="component" value="Unassembled WGS sequence"/>
</dbReference>
<dbReference type="STRING" id="40335.Ltuc_1081"/>
<dbReference type="EMBL" id="LNZA01000001">
    <property type="protein sequence ID" value="KTD73234.1"/>
    <property type="molecule type" value="Genomic_DNA"/>
</dbReference>
<name>A0A0W0ZVT8_9GAMM</name>
<dbReference type="AlphaFoldDB" id="A0A0W0ZVT8"/>
<evidence type="ECO:0000313" key="1">
    <source>
        <dbReference type="EMBL" id="KTD73234.1"/>
    </source>
</evidence>
<gene>
    <name evidence="1" type="ORF">Ltuc_1081</name>
</gene>
<dbReference type="PATRIC" id="fig|40335.7.peg.1136"/>
<evidence type="ECO:0000313" key="2">
    <source>
        <dbReference type="Proteomes" id="UP000054693"/>
    </source>
</evidence>
<keyword evidence="2" id="KW-1185">Reference proteome</keyword>